<dbReference type="InterPro" id="IPR051085">
    <property type="entry name" value="MB_O-acyltransferase"/>
</dbReference>
<reference evidence="13 14" key="1">
    <citation type="journal article" date="2014" name="Genome Announc.">
        <title>Draft Genome Sequence of Petroleum Oil-Degrading Marine Bacterium Pseudomonas taeanensis Strain MS-3, Isolated from a Crude Oil-Contaminated Seashore.</title>
        <authorList>
            <person name="Lee S.Y."/>
            <person name="Kim S.H."/>
            <person name="Lee D.G."/>
            <person name="Shin S."/>
            <person name="Yun S.H."/>
            <person name="Choi C.W."/>
            <person name="Chung Y.H."/>
            <person name="Choi J.S."/>
            <person name="Kahng H.Y."/>
            <person name="Kim S.I."/>
        </authorList>
    </citation>
    <scope>NUCLEOTIDE SEQUENCE [LARGE SCALE GENOMIC DNA]</scope>
    <source>
        <strain evidence="13 14">MS-3</strain>
    </source>
</reference>
<keyword evidence="14" id="KW-1185">Reference proteome</keyword>
<evidence type="ECO:0000256" key="4">
    <source>
        <dbReference type="ARBA" id="ARBA00022475"/>
    </source>
</evidence>
<dbReference type="InterPro" id="IPR024194">
    <property type="entry name" value="Ac/AlaTfrase_AlgI/DltB"/>
</dbReference>
<keyword evidence="6 11" id="KW-0812">Transmembrane</keyword>
<feature type="transmembrane region" description="Helical" evidence="12">
    <location>
        <begin position="7"/>
        <end position="24"/>
    </location>
</feature>
<feature type="transmembrane region" description="Helical" evidence="12">
    <location>
        <begin position="464"/>
        <end position="483"/>
    </location>
</feature>
<dbReference type="OrthoDB" id="139172at2"/>
<evidence type="ECO:0000256" key="11">
    <source>
        <dbReference type="PIRNR" id="PIRNR016636"/>
    </source>
</evidence>
<comment type="similarity">
    <text evidence="3 11">Belongs to the membrane-bound acyltransferase family.</text>
</comment>
<dbReference type="PANTHER" id="PTHR13285:SF23">
    <property type="entry name" value="TEICHOIC ACID D-ALANYLTRANSFERASE"/>
    <property type="match status" value="1"/>
</dbReference>
<dbReference type="GO" id="GO:0016746">
    <property type="term" value="F:acyltransferase activity"/>
    <property type="evidence" value="ECO:0007669"/>
    <property type="project" value="UniProtKB-KW"/>
</dbReference>
<sequence length="494" mass="56452">MVFSSNVFLFLFLPIFLGLYYLSSNRYRNLLILIGSYVFYAWWRVDFLLLFVAVTLWNYGFGLRIHRAGVGSQAARRWVTWGVVGNLATLGYFKYANFGMANLNTLLETAGLDPFLLTQVILPIGISFYIFQSLSYLIDVYRGDTEPTHNLINFAAFIALFPQLIAGPVLRYKDLADQFTDRTHSLDKFSEGATRFMQGFIKKVFIADSLAPLVDHLFGLANPSTGDAWLGMIAYTAQLYFDFSGYSDMAIGLGLMMGFRFMENFNQPYISQSITEFWRRWHISLSTWLRDYLYVPLGGNRHGTGNTYRNLFLTMLLGGFWHGANWTFLIWGAWHGTWLAIERALGLNTAARTFNPLKWAATFLLVMLGWVIFRAENLGVAWRLYEAMFRFDSWQLSELGRASVSDLQVVTLVIAYLTLAFCGLREFYRNRPPIERQSGGPSVSVTPAGVLVQQPGWSIALPRYLLRSLILLLFCLSILKLSAQSYSPFLYFQF</sequence>
<comment type="subcellular location">
    <subcellularLocation>
        <location evidence="1">Cell inner membrane</location>
        <topology evidence="1">Multi-pass membrane protein</topology>
    </subcellularLocation>
</comment>
<evidence type="ECO:0000256" key="3">
    <source>
        <dbReference type="ARBA" id="ARBA00010323"/>
    </source>
</evidence>
<dbReference type="UniPathway" id="UPA00286"/>
<evidence type="ECO:0000256" key="9">
    <source>
        <dbReference type="ARBA" id="ARBA00023136"/>
    </source>
</evidence>
<keyword evidence="8 12" id="KW-1133">Transmembrane helix</keyword>
<dbReference type="PIRSF" id="PIRSF016636">
    <property type="entry name" value="AlgI_DltB"/>
    <property type="match status" value="1"/>
</dbReference>
<keyword evidence="4 11" id="KW-1003">Cell membrane</keyword>
<accession>A0A0A1YIJ8</accession>
<protein>
    <recommendedName>
        <fullName evidence="11">Probable alginate O-acetylase</fullName>
        <ecNumber evidence="11">2.3.1.-</ecNumber>
    </recommendedName>
</protein>
<dbReference type="GO" id="GO:0042121">
    <property type="term" value="P:alginic acid biosynthetic process"/>
    <property type="evidence" value="ECO:0007669"/>
    <property type="project" value="UniProtKB-UniRule"/>
</dbReference>
<dbReference type="STRING" id="1395571.TMS3_0109465"/>
<keyword evidence="9 11" id="KW-0472">Membrane</keyword>
<feature type="transmembrane region" description="Helical" evidence="12">
    <location>
        <begin position="78"/>
        <end position="95"/>
    </location>
</feature>
<comment type="caution">
    <text evidence="13">The sequence shown here is derived from an EMBL/GenBank/DDBJ whole genome shotgun (WGS) entry which is preliminary data.</text>
</comment>
<keyword evidence="5 11" id="KW-0808">Transferase</keyword>
<evidence type="ECO:0000313" key="14">
    <source>
        <dbReference type="Proteomes" id="UP000030063"/>
    </source>
</evidence>
<evidence type="ECO:0000256" key="5">
    <source>
        <dbReference type="ARBA" id="ARBA00022679"/>
    </source>
</evidence>
<keyword evidence="10 11" id="KW-0012">Acyltransferase</keyword>
<name>A0A0A1YIJ8_9PSED</name>
<keyword evidence="7 11" id="KW-0016">Alginate biosynthesis</keyword>
<evidence type="ECO:0000256" key="12">
    <source>
        <dbReference type="SAM" id="Phobius"/>
    </source>
</evidence>
<dbReference type="RefSeq" id="WP_025164983.1">
    <property type="nucleotide sequence ID" value="NZ_AWSQ01000002.1"/>
</dbReference>
<evidence type="ECO:0000256" key="2">
    <source>
        <dbReference type="ARBA" id="ARBA00005182"/>
    </source>
</evidence>
<dbReference type="Pfam" id="PF03062">
    <property type="entry name" value="MBOAT"/>
    <property type="match status" value="1"/>
</dbReference>
<dbReference type="PANTHER" id="PTHR13285">
    <property type="entry name" value="ACYLTRANSFERASE"/>
    <property type="match status" value="1"/>
</dbReference>
<evidence type="ECO:0000256" key="10">
    <source>
        <dbReference type="ARBA" id="ARBA00023315"/>
    </source>
</evidence>
<dbReference type="EMBL" id="AWSQ01000002">
    <property type="protein sequence ID" value="KFX69735.1"/>
    <property type="molecule type" value="Genomic_DNA"/>
</dbReference>
<feature type="transmembrane region" description="Helical" evidence="12">
    <location>
        <begin position="30"/>
        <end position="57"/>
    </location>
</feature>
<feature type="transmembrane region" description="Helical" evidence="12">
    <location>
        <begin position="311"/>
        <end position="334"/>
    </location>
</feature>
<organism evidence="13 14">
    <name type="scientific">Pseudomonas taeanensis MS-3</name>
    <dbReference type="NCBI Taxonomy" id="1395571"/>
    <lineage>
        <taxon>Bacteria</taxon>
        <taxon>Pseudomonadati</taxon>
        <taxon>Pseudomonadota</taxon>
        <taxon>Gammaproteobacteria</taxon>
        <taxon>Pseudomonadales</taxon>
        <taxon>Pseudomonadaceae</taxon>
        <taxon>Pseudomonas</taxon>
    </lineage>
</organism>
<dbReference type="PIRSF" id="PIRSF500217">
    <property type="entry name" value="AlgI"/>
    <property type="match status" value="1"/>
</dbReference>
<comment type="pathway">
    <text evidence="2 11">Glycan biosynthesis; alginate biosynthesis.</text>
</comment>
<feature type="transmembrane region" description="Helical" evidence="12">
    <location>
        <begin position="115"/>
        <end position="138"/>
    </location>
</feature>
<keyword evidence="11" id="KW-0997">Cell inner membrane</keyword>
<dbReference type="InterPro" id="IPR028362">
    <property type="entry name" value="AlgI"/>
</dbReference>
<dbReference type="GO" id="GO:0005886">
    <property type="term" value="C:plasma membrane"/>
    <property type="evidence" value="ECO:0007669"/>
    <property type="project" value="UniProtKB-SubCell"/>
</dbReference>
<gene>
    <name evidence="13" type="ORF">TMS3_0109465</name>
</gene>
<dbReference type="InterPro" id="IPR004299">
    <property type="entry name" value="MBOAT_fam"/>
</dbReference>
<evidence type="ECO:0000256" key="8">
    <source>
        <dbReference type="ARBA" id="ARBA00022989"/>
    </source>
</evidence>
<evidence type="ECO:0000256" key="1">
    <source>
        <dbReference type="ARBA" id="ARBA00004429"/>
    </source>
</evidence>
<dbReference type="EC" id="2.3.1.-" evidence="11"/>
<dbReference type="AlphaFoldDB" id="A0A0A1YIJ8"/>
<feature type="transmembrane region" description="Helical" evidence="12">
    <location>
        <begin position="150"/>
        <end position="170"/>
    </location>
</feature>
<proteinExistence type="inferred from homology"/>
<dbReference type="Proteomes" id="UP000030063">
    <property type="component" value="Unassembled WGS sequence"/>
</dbReference>
<dbReference type="eggNOG" id="COG1696">
    <property type="taxonomic scope" value="Bacteria"/>
</dbReference>
<evidence type="ECO:0000313" key="13">
    <source>
        <dbReference type="EMBL" id="KFX69735.1"/>
    </source>
</evidence>
<evidence type="ECO:0000256" key="7">
    <source>
        <dbReference type="ARBA" id="ARBA00022841"/>
    </source>
</evidence>
<evidence type="ECO:0000256" key="6">
    <source>
        <dbReference type="ARBA" id="ARBA00022692"/>
    </source>
</evidence>
<feature type="transmembrane region" description="Helical" evidence="12">
    <location>
        <begin position="355"/>
        <end position="373"/>
    </location>
</feature>